<feature type="compositionally biased region" description="Polar residues" evidence="1">
    <location>
        <begin position="51"/>
        <end position="60"/>
    </location>
</feature>
<accession>A0AAE4V3A1</accession>
<dbReference type="RefSeq" id="WP_317747072.1">
    <property type="nucleotide sequence ID" value="NZ_JAWLUP010000119.1"/>
</dbReference>
<dbReference type="EMBL" id="JAWLUP010000119">
    <property type="protein sequence ID" value="MDV7267975.1"/>
    <property type="molecule type" value="Genomic_DNA"/>
</dbReference>
<reference evidence="2" key="1">
    <citation type="submission" date="2023-10" db="EMBL/GenBank/DDBJ databases">
        <title>Development of a sustainable strategy for remediation of hydrocarbon-contaminated territories based on the waste exchange concept.</title>
        <authorList>
            <person name="Krivoruchko A."/>
        </authorList>
    </citation>
    <scope>NUCLEOTIDE SEQUENCE</scope>
    <source>
        <strain evidence="2">IEGM 68</strain>
    </source>
</reference>
<dbReference type="AlphaFoldDB" id="A0AAE4V3A1"/>
<evidence type="ECO:0000256" key="1">
    <source>
        <dbReference type="SAM" id="MobiDB-lite"/>
    </source>
</evidence>
<name>A0AAE4V3A1_9NOCA</name>
<gene>
    <name evidence="2" type="ORF">R4315_25980</name>
</gene>
<evidence type="ECO:0000313" key="3">
    <source>
        <dbReference type="Proteomes" id="UP001185863"/>
    </source>
</evidence>
<organism evidence="2 3">
    <name type="scientific">Rhodococcus oxybenzonivorans</name>
    <dbReference type="NCBI Taxonomy" id="1990687"/>
    <lineage>
        <taxon>Bacteria</taxon>
        <taxon>Bacillati</taxon>
        <taxon>Actinomycetota</taxon>
        <taxon>Actinomycetes</taxon>
        <taxon>Mycobacteriales</taxon>
        <taxon>Nocardiaceae</taxon>
        <taxon>Rhodococcus</taxon>
    </lineage>
</organism>
<sequence>MDYTYRAASWQEGATRENLPTPGHAFDNTHFDCPAEETRIARSPTDDITPFDSTPTNDTPWPSLPPTARKLTAAGIMCDFIVANSKSLPVIVLHGEVHCPTALTTAQHYINNLAQSQGQGHFLTIDNWTCSWPNVEGRSHAMSYHHCEDTNGNTFKIGN</sequence>
<protein>
    <submittedName>
        <fullName evidence="2">Uncharacterized protein</fullName>
    </submittedName>
</protein>
<proteinExistence type="predicted"/>
<comment type="caution">
    <text evidence="2">The sequence shown here is derived from an EMBL/GenBank/DDBJ whole genome shotgun (WGS) entry which is preliminary data.</text>
</comment>
<dbReference type="Proteomes" id="UP001185863">
    <property type="component" value="Unassembled WGS sequence"/>
</dbReference>
<evidence type="ECO:0000313" key="2">
    <source>
        <dbReference type="EMBL" id="MDV7267975.1"/>
    </source>
</evidence>
<feature type="region of interest" description="Disordered" evidence="1">
    <location>
        <begin position="44"/>
        <end position="63"/>
    </location>
</feature>